<sequence length="68" mass="7543">MQANLDPQDFKQTVKEALVELLTEEPAVLRDLLAEALEDVVFADAIREGRTTPMTTRESVLEVLEDAG</sequence>
<proteinExistence type="predicted"/>
<name>A0AAJ0U1N9_9GAMM</name>
<dbReference type="Pfam" id="PF25734">
    <property type="entry name" value="RelB_like_antitoxin"/>
    <property type="match status" value="1"/>
</dbReference>
<dbReference type="RefSeq" id="WP_200344758.1">
    <property type="nucleotide sequence ID" value="NZ_NRSJ01000004.1"/>
</dbReference>
<protein>
    <submittedName>
        <fullName evidence="1">Uncharacterized protein</fullName>
    </submittedName>
</protein>
<comment type="caution">
    <text evidence="1">The sequence shown here is derived from an EMBL/GenBank/DDBJ whole genome shotgun (WGS) entry which is preliminary data.</text>
</comment>
<dbReference type="EMBL" id="NRSJ01000004">
    <property type="protein sequence ID" value="MBK1703629.1"/>
    <property type="molecule type" value="Genomic_DNA"/>
</dbReference>
<gene>
    <name evidence="1" type="ORF">CKO40_03465</name>
</gene>
<organism evidence="1 2">
    <name type="scientific">Halochromatium glycolicum</name>
    <dbReference type="NCBI Taxonomy" id="85075"/>
    <lineage>
        <taxon>Bacteria</taxon>
        <taxon>Pseudomonadati</taxon>
        <taxon>Pseudomonadota</taxon>
        <taxon>Gammaproteobacteria</taxon>
        <taxon>Chromatiales</taxon>
        <taxon>Chromatiaceae</taxon>
        <taxon>Halochromatium</taxon>
    </lineage>
</organism>
<reference evidence="1" key="1">
    <citation type="submission" date="2017-08" db="EMBL/GenBank/DDBJ databases">
        <authorList>
            <person name="Imhoff J.F."/>
            <person name="Rahn T."/>
            <person name="Kuenzel S."/>
            <person name="Neulinger S.C."/>
        </authorList>
    </citation>
    <scope>NUCLEOTIDE SEQUENCE</scope>
    <source>
        <strain evidence="1">DSM 11080</strain>
    </source>
</reference>
<evidence type="ECO:0000313" key="1">
    <source>
        <dbReference type="EMBL" id="MBK1703629.1"/>
    </source>
</evidence>
<keyword evidence="2" id="KW-1185">Reference proteome</keyword>
<dbReference type="AlphaFoldDB" id="A0AAJ0U1N9"/>
<reference evidence="1" key="2">
    <citation type="journal article" date="2020" name="Microorganisms">
        <title>Osmotic Adaptation and Compatible Solute Biosynthesis of Phototrophic Bacteria as Revealed from Genome Analyses.</title>
        <authorList>
            <person name="Imhoff J.F."/>
            <person name="Rahn T."/>
            <person name="Kunzel S."/>
            <person name="Keller A."/>
            <person name="Neulinger S.C."/>
        </authorList>
    </citation>
    <scope>NUCLEOTIDE SEQUENCE</scope>
    <source>
        <strain evidence="1">DSM 11080</strain>
    </source>
</reference>
<dbReference type="InterPro" id="IPR057930">
    <property type="entry name" value="Antitoxin_put"/>
</dbReference>
<accession>A0AAJ0U1N9</accession>
<dbReference type="Proteomes" id="UP001296776">
    <property type="component" value="Unassembled WGS sequence"/>
</dbReference>
<evidence type="ECO:0000313" key="2">
    <source>
        <dbReference type="Proteomes" id="UP001296776"/>
    </source>
</evidence>